<dbReference type="RefSeq" id="YP_009116673.1">
    <property type="nucleotide sequence ID" value="NC_026242.1"/>
</dbReference>
<keyword evidence="2" id="KW-1185">Reference proteome</keyword>
<reference evidence="1 2" key="1">
    <citation type="journal article" date="2015" name="J. Virol.">
        <title>The genome of the nucleopolyhedrosis-causing virus from Tipula oleracea sheds new light on the Nudiviridae family.</title>
        <authorList>
            <person name="Bezier A."/>
            <person name="Theze J."/>
            <person name="Gavory F."/>
            <person name="Gaillard J."/>
            <person name="Poulain J."/>
            <person name="Drezen J.M."/>
            <person name="Herniou E.A."/>
        </authorList>
    </citation>
    <scope>NUCLEOTIDE SEQUENCE [LARGE SCALE GENOMIC DNA]</scope>
    <source>
        <strain evidence="1">35</strain>
    </source>
</reference>
<organism evidence="1 2">
    <name type="scientific">Tipula oleracea nudivirus</name>
    <dbReference type="NCBI Taxonomy" id="1546257"/>
    <lineage>
        <taxon>Viruses</taxon>
        <taxon>Viruses incertae sedis</taxon>
        <taxon>Naldaviricetes</taxon>
        <taxon>Lefavirales</taxon>
        <taxon>Nudiviridae</taxon>
        <taxon>Deltanudivirus</taxon>
        <taxon>Deltanudivirus tipoleraceae</taxon>
    </lineage>
</organism>
<dbReference type="GeneID" id="22921740"/>
<name>A0A0B4VG39_9VIRU</name>
<dbReference type="KEGG" id="vg:22921740"/>
<accession>A0A0B4VG39</accession>
<sequence length="226" mass="27000">MSLFIPKENYNIQEIKKLPLKTTYNSKSLHQIGKYMHTLYTALNVEDFNKINNNEDTECFESLIIENKQNYFVLYTYFKNNKMYLIFANASVNLEFNCNSTSDENSNESNIFQYCCYEINPNVLKFIKIPIIYLRNNIENVKIYYNITEFESDFNMSELNFIGHGHWTIKDDSIIYLGTQILSIDYHENEQESINFYLILHISNFEYKWGIDKVNDLFKKLKLDTF</sequence>
<evidence type="ECO:0000313" key="2">
    <source>
        <dbReference type="Proteomes" id="UP000201058"/>
    </source>
</evidence>
<proteinExistence type="predicted"/>
<dbReference type="Proteomes" id="UP000201058">
    <property type="component" value="Segment"/>
</dbReference>
<dbReference type="EMBL" id="KM610234">
    <property type="protein sequence ID" value="AJD20086.1"/>
    <property type="molecule type" value="Genomic_DNA"/>
</dbReference>
<protein>
    <submittedName>
        <fullName evidence="1">Uncharacterized protein</fullName>
    </submittedName>
</protein>
<gene>
    <name evidence="1" type="ORF">TONV_026</name>
</gene>
<evidence type="ECO:0000313" key="1">
    <source>
        <dbReference type="EMBL" id="AJD20086.1"/>
    </source>
</evidence>